<sequence length="87" mass="9917">MNKQLRQRLEKTIQIAQSMLKEEEFHVSNSEIDCVPVPVTTKTAAKTKRWVLKRGAKRVGTWTFQIATGGKAHGDLYLETSFKREAV</sequence>
<dbReference type="Proteomes" id="UP000186895">
    <property type="component" value="Unassembled WGS sequence"/>
</dbReference>
<dbReference type="STRING" id="49186.SAMN05421647_102430"/>
<organism evidence="1 2">
    <name type="scientific">Marinobacterium stanieri</name>
    <dbReference type="NCBI Taxonomy" id="49186"/>
    <lineage>
        <taxon>Bacteria</taxon>
        <taxon>Pseudomonadati</taxon>
        <taxon>Pseudomonadota</taxon>
        <taxon>Gammaproteobacteria</taxon>
        <taxon>Oceanospirillales</taxon>
        <taxon>Oceanospirillaceae</taxon>
        <taxon>Marinobacterium</taxon>
    </lineage>
</organism>
<gene>
    <name evidence="1" type="ORF">SAMN05421647_102430</name>
</gene>
<dbReference type="AlphaFoldDB" id="A0A1N6QD71"/>
<evidence type="ECO:0000313" key="1">
    <source>
        <dbReference type="EMBL" id="SIQ14550.1"/>
    </source>
</evidence>
<dbReference type="EMBL" id="FTMN01000002">
    <property type="protein sequence ID" value="SIQ14550.1"/>
    <property type="molecule type" value="Genomic_DNA"/>
</dbReference>
<keyword evidence="2" id="KW-1185">Reference proteome</keyword>
<reference evidence="1 2" key="1">
    <citation type="submission" date="2017-01" db="EMBL/GenBank/DDBJ databases">
        <authorList>
            <person name="Mah S.A."/>
            <person name="Swanson W.J."/>
            <person name="Moy G.W."/>
            <person name="Vacquier V.D."/>
        </authorList>
    </citation>
    <scope>NUCLEOTIDE SEQUENCE [LARGE SCALE GENOMIC DNA]</scope>
    <source>
        <strain evidence="1 2">DSM 7027</strain>
    </source>
</reference>
<accession>A0A1N6QD71</accession>
<dbReference type="eggNOG" id="ENOG50349BT">
    <property type="taxonomic scope" value="Bacteria"/>
</dbReference>
<protein>
    <submittedName>
        <fullName evidence="1">Uncharacterized protein</fullName>
    </submittedName>
</protein>
<proteinExistence type="predicted"/>
<name>A0A1N6QD71_9GAMM</name>
<evidence type="ECO:0000313" key="2">
    <source>
        <dbReference type="Proteomes" id="UP000186895"/>
    </source>
</evidence>
<dbReference type="RefSeq" id="WP_076461896.1">
    <property type="nucleotide sequence ID" value="NZ_FTMN01000002.1"/>
</dbReference>